<comment type="caution">
    <text evidence="3">The sequence shown here is derived from an EMBL/GenBank/DDBJ whole genome shotgun (WGS) entry which is preliminary data.</text>
</comment>
<dbReference type="Pfam" id="PF09423">
    <property type="entry name" value="PhoD"/>
    <property type="match status" value="1"/>
</dbReference>
<feature type="domain" description="DUF7800" evidence="2">
    <location>
        <begin position="3"/>
        <end position="90"/>
    </location>
</feature>
<evidence type="ECO:0000259" key="1">
    <source>
        <dbReference type="Pfam" id="PF09423"/>
    </source>
</evidence>
<evidence type="ECO:0000259" key="2">
    <source>
        <dbReference type="Pfam" id="PF25077"/>
    </source>
</evidence>
<dbReference type="PANTHER" id="PTHR37031">
    <property type="entry name" value="METALLOPHOSPHATASE BINDING DOMAIN PROTEIN"/>
    <property type="match status" value="1"/>
</dbReference>
<evidence type="ECO:0000313" key="4">
    <source>
        <dbReference type="Proteomes" id="UP001500974"/>
    </source>
</evidence>
<dbReference type="PANTHER" id="PTHR37031:SF2">
    <property type="entry name" value="PHOD-LIKE PHOSPHATASE METALLOPHOSPHATASE DOMAIN-CONTAINING PROTEIN"/>
    <property type="match status" value="1"/>
</dbReference>
<accession>A0ABN3AQ25</accession>
<dbReference type="CDD" id="cd07389">
    <property type="entry name" value="MPP_PhoD"/>
    <property type="match status" value="1"/>
</dbReference>
<dbReference type="Pfam" id="PF25077">
    <property type="entry name" value="DUF7800"/>
    <property type="match status" value="1"/>
</dbReference>
<organism evidence="3 4">
    <name type="scientific">Arthrobacter parietis</name>
    <dbReference type="NCBI Taxonomy" id="271434"/>
    <lineage>
        <taxon>Bacteria</taxon>
        <taxon>Bacillati</taxon>
        <taxon>Actinomycetota</taxon>
        <taxon>Actinomycetes</taxon>
        <taxon>Micrococcales</taxon>
        <taxon>Micrococcaceae</taxon>
        <taxon>Arthrobacter</taxon>
    </lineage>
</organism>
<keyword evidence="4" id="KW-1185">Reference proteome</keyword>
<protein>
    <submittedName>
        <fullName evidence="3">Alkaline phosphatase D family protein</fullName>
    </submittedName>
</protein>
<dbReference type="SUPFAM" id="SSF56300">
    <property type="entry name" value="Metallo-dependent phosphatases"/>
    <property type="match status" value="1"/>
</dbReference>
<dbReference type="RefSeq" id="WP_346027509.1">
    <property type="nucleotide sequence ID" value="NZ_BAAAON010000001.1"/>
</dbReference>
<feature type="domain" description="PhoD-like phosphatase metallophosphatase" evidence="1">
    <location>
        <begin position="136"/>
        <end position="446"/>
    </location>
</feature>
<gene>
    <name evidence="3" type="ORF">GCM10009784_07260</name>
</gene>
<dbReference type="Proteomes" id="UP001500974">
    <property type="component" value="Unassembled WGS sequence"/>
</dbReference>
<evidence type="ECO:0000313" key="3">
    <source>
        <dbReference type="EMBL" id="GAA2173344.1"/>
    </source>
</evidence>
<dbReference type="InterPro" id="IPR038607">
    <property type="entry name" value="PhoD-like_sf"/>
</dbReference>
<dbReference type="InterPro" id="IPR029052">
    <property type="entry name" value="Metallo-depent_PP-like"/>
</dbReference>
<dbReference type="Gene3D" id="3.60.21.70">
    <property type="entry name" value="PhoD-like phosphatase"/>
    <property type="match status" value="1"/>
</dbReference>
<dbReference type="InterPro" id="IPR018946">
    <property type="entry name" value="PhoD-like_MPP"/>
</dbReference>
<dbReference type="EMBL" id="BAAAON010000001">
    <property type="protein sequence ID" value="GAA2173344.1"/>
    <property type="molecule type" value="Genomic_DNA"/>
</dbReference>
<name>A0ABN3AQ25_9MICC</name>
<sequence>MDSSLVLGPMLRYVDETTASVWVETRGTARVRVSASGREWEAGTFSVHGHHYALIEVEGLEPRSSSPYTVVMDGQQVWPEEGSPFPAPTIRTLDPERPFRLAYGSCRTSEANDLAAHKTHGVDSLLAFALNLAARDEAVRPDLIAFLGDQVYADIPSDEMLQLIRDDRGIDTKLDAELRNYEEYTQIYRLAWSGPAIRWLLSTLPSAMIFDDHDIRDDWNSSLLWKRKVATIPWWRDRIVSGLASYWVYQHLGNLSPSERAADEIWQAIKSHQGPGELELSSIVEAVVEEADRNPERYRWSFCRDFGDTRLIVLDSRAARVLQPGQRSMLDRKELQWLDERIQGDRRHLLVATSLPFLLPRGLHHIEDWNAVLVDGRWGERLAAVGEWVRQAIDLEHWAAFPESFRAVATMATEVATGQRGAAPETVTFLSGDVHFSYIEEVDQPMQSRVLQAVCSPIRNPLRPALRWVAALMSTRVAGPLGGVLARFVPQPPFHWSTLKKPWFDNNLASLEVTEEGLKLRWDTGVVSGGNHAAPQLKEVTSITIAPRAAEATNAHSR</sequence>
<proteinExistence type="predicted"/>
<reference evidence="3 4" key="1">
    <citation type="journal article" date="2019" name="Int. J. Syst. Evol. Microbiol.">
        <title>The Global Catalogue of Microorganisms (GCM) 10K type strain sequencing project: providing services to taxonomists for standard genome sequencing and annotation.</title>
        <authorList>
            <consortium name="The Broad Institute Genomics Platform"/>
            <consortium name="The Broad Institute Genome Sequencing Center for Infectious Disease"/>
            <person name="Wu L."/>
            <person name="Ma J."/>
        </authorList>
    </citation>
    <scope>NUCLEOTIDE SEQUENCE [LARGE SCALE GENOMIC DNA]</scope>
    <source>
        <strain evidence="3 4">JCM 14917</strain>
    </source>
</reference>
<dbReference type="InterPro" id="IPR056702">
    <property type="entry name" value="DUF7800"/>
</dbReference>